<keyword evidence="9" id="KW-1185">Reference proteome</keyword>
<dbReference type="InterPro" id="IPR045877">
    <property type="entry name" value="ZFP36-like"/>
</dbReference>
<feature type="domain" description="C3H1-type" evidence="7">
    <location>
        <begin position="150"/>
        <end position="178"/>
    </location>
</feature>
<evidence type="ECO:0000256" key="2">
    <source>
        <dbReference type="ARBA" id="ARBA00022737"/>
    </source>
</evidence>
<evidence type="ECO:0000256" key="5">
    <source>
        <dbReference type="PROSITE-ProRule" id="PRU00723"/>
    </source>
</evidence>
<reference evidence="8" key="1">
    <citation type="submission" date="2022-10" db="EMBL/GenBank/DDBJ databases">
        <title>Adaptive evolution leads to modifications in subtelomeric GC content in a zoonotic Cryptosporidium species.</title>
        <authorList>
            <person name="Li J."/>
            <person name="Feng Y."/>
            <person name="Xiao L."/>
        </authorList>
    </citation>
    <scope>NUCLEOTIDE SEQUENCE</scope>
    <source>
        <strain evidence="8">25894</strain>
    </source>
</reference>
<name>A0ABQ8P291_9CRYT</name>
<dbReference type="SUPFAM" id="SSF90229">
    <property type="entry name" value="CCCH zinc finger"/>
    <property type="match status" value="3"/>
</dbReference>
<evidence type="ECO:0000313" key="9">
    <source>
        <dbReference type="Proteomes" id="UP001071777"/>
    </source>
</evidence>
<feature type="region of interest" description="Disordered" evidence="6">
    <location>
        <begin position="14"/>
        <end position="75"/>
    </location>
</feature>
<feature type="region of interest" description="Disordered" evidence="6">
    <location>
        <begin position="255"/>
        <end position="276"/>
    </location>
</feature>
<evidence type="ECO:0000256" key="3">
    <source>
        <dbReference type="ARBA" id="ARBA00022771"/>
    </source>
</evidence>
<dbReference type="Pfam" id="PF00642">
    <property type="entry name" value="zf-CCCH"/>
    <property type="match status" value="1"/>
</dbReference>
<dbReference type="Proteomes" id="UP001071777">
    <property type="component" value="Unassembled WGS sequence"/>
</dbReference>
<evidence type="ECO:0000313" key="8">
    <source>
        <dbReference type="EMBL" id="KAJ1605456.1"/>
    </source>
</evidence>
<dbReference type="PANTHER" id="PTHR12547">
    <property type="entry name" value="CCCH ZINC FINGER/TIS11-RELATED"/>
    <property type="match status" value="1"/>
</dbReference>
<dbReference type="Gene3D" id="4.10.1000.10">
    <property type="entry name" value="Zinc finger, CCCH-type"/>
    <property type="match status" value="3"/>
</dbReference>
<dbReference type="InterPro" id="IPR000571">
    <property type="entry name" value="Znf_CCCH"/>
</dbReference>
<keyword evidence="4 5" id="KW-0862">Zinc</keyword>
<gene>
    <name evidence="8" type="ORF">OJ252_3462</name>
</gene>
<protein>
    <submittedName>
        <fullName evidence="8">3CCCH domain-containing protein</fullName>
    </submittedName>
</protein>
<evidence type="ECO:0000256" key="6">
    <source>
        <dbReference type="SAM" id="MobiDB-lite"/>
    </source>
</evidence>
<feature type="zinc finger region" description="C3H1-type" evidence="5">
    <location>
        <begin position="115"/>
        <end position="142"/>
    </location>
</feature>
<evidence type="ECO:0000256" key="1">
    <source>
        <dbReference type="ARBA" id="ARBA00022723"/>
    </source>
</evidence>
<keyword evidence="2" id="KW-0677">Repeat</keyword>
<dbReference type="EMBL" id="JAPCXB010000177">
    <property type="protein sequence ID" value="KAJ1605456.1"/>
    <property type="molecule type" value="Genomic_DNA"/>
</dbReference>
<dbReference type="InterPro" id="IPR036855">
    <property type="entry name" value="Znf_CCCH_sf"/>
</dbReference>
<organism evidence="8 9">
    <name type="scientific">Cryptosporidium canis</name>
    <dbReference type="NCBI Taxonomy" id="195482"/>
    <lineage>
        <taxon>Eukaryota</taxon>
        <taxon>Sar</taxon>
        <taxon>Alveolata</taxon>
        <taxon>Apicomplexa</taxon>
        <taxon>Conoidasida</taxon>
        <taxon>Coccidia</taxon>
        <taxon>Eucoccidiorida</taxon>
        <taxon>Eimeriorina</taxon>
        <taxon>Cryptosporidiidae</taxon>
        <taxon>Cryptosporidium</taxon>
    </lineage>
</organism>
<proteinExistence type="predicted"/>
<feature type="domain" description="C3H1-type" evidence="7">
    <location>
        <begin position="115"/>
        <end position="142"/>
    </location>
</feature>
<accession>A0ABQ8P291</accession>
<dbReference type="PANTHER" id="PTHR12547:SF18">
    <property type="entry name" value="PROTEIN TIS11"/>
    <property type="match status" value="1"/>
</dbReference>
<evidence type="ECO:0000256" key="4">
    <source>
        <dbReference type="ARBA" id="ARBA00022833"/>
    </source>
</evidence>
<feature type="zinc finger region" description="C3H1-type" evidence="5">
    <location>
        <begin position="150"/>
        <end position="178"/>
    </location>
</feature>
<feature type="compositionally biased region" description="Gly residues" evidence="6">
    <location>
        <begin position="25"/>
        <end position="39"/>
    </location>
</feature>
<feature type="domain" description="C3H1-type" evidence="7">
    <location>
        <begin position="80"/>
        <end position="107"/>
    </location>
</feature>
<keyword evidence="3 5" id="KW-0863">Zinc-finger</keyword>
<dbReference type="SMART" id="SM00356">
    <property type="entry name" value="ZnF_C3H1"/>
    <property type="match status" value="3"/>
</dbReference>
<dbReference type="Pfam" id="PF25427">
    <property type="entry name" value="zf-CCCH_UNK"/>
    <property type="match status" value="1"/>
</dbReference>
<keyword evidence="1 5" id="KW-0479">Metal-binding</keyword>
<dbReference type="PROSITE" id="PS50103">
    <property type="entry name" value="ZF_C3H1"/>
    <property type="match status" value="3"/>
</dbReference>
<evidence type="ECO:0000259" key="7">
    <source>
        <dbReference type="PROSITE" id="PS50103"/>
    </source>
</evidence>
<sequence length="576" mass="61411">MDSGFSASLYGVSAEPASSTASLGSLGGGLPRGGSGGAVGSLHSGEGEGRGAGVGRLDAPEDSGTAEVDTEGSEESHNQYWKTKLCLMYSKGACKNGDNCRFAHGNDDLRTPVNLKKTKLCPFWLSSACSIGENCPFAHGTTELRVTNDFYKTSVCRYWKMGVKCDAGVLCRHAHGEAELRKKTNKHLLRRKDDQIPPSIQEDELVLSMRNKLNEGSRFLFQIPPPPPLYSGSTQPISLGKMRQSQSHSNLHLGHRMGPGPGPGPGPGLGPHGQAMQTKALPPILQYIDQEVEGEHRMRRNYSCDDIFRRGDGFAAYQSHASSSTAQLGSFQDSQNSDMTNVKCARNLSCLGGLADWGSGSKGDQLEVPQEGIFGLVGLERNPGAPPGSATKARLQDEDSERQFLDLKSNETDLSSFCSLKRMEDSSNSLVSNISDLSFGDDFFGGVLHNKFQNQPVLKRSPGAMFSGLVPCGVEGLGGSAVGHSCPSSSGISGSKRDEGRCLDYFRSVPDAAPSEGFLSKVSQSATNLEIANSPALVKIKLLDSSEMSSLSVGEVPAILIPSEDMKSAKVHFLSV</sequence>
<comment type="caution">
    <text evidence="8">The sequence shown here is derived from an EMBL/GenBank/DDBJ whole genome shotgun (WGS) entry which is preliminary data.</text>
</comment>
<feature type="zinc finger region" description="C3H1-type" evidence="5">
    <location>
        <begin position="80"/>
        <end position="107"/>
    </location>
</feature>